<dbReference type="Gene3D" id="3.60.20.10">
    <property type="entry name" value="Glutamine Phosphoribosylpyrophosphate, subunit 1, domain 1"/>
    <property type="match status" value="1"/>
</dbReference>
<name>A0A7J0DS11_9ERIC</name>
<keyword evidence="6" id="KW-1185">Reference proteome</keyword>
<dbReference type="InterPro" id="IPR001353">
    <property type="entry name" value="Proteasome_sua/b"/>
</dbReference>
<dbReference type="PANTHER" id="PTHR32194:SF10">
    <property type="entry name" value="PROTEASOME SUBUNIT BETA TYPE-3"/>
    <property type="match status" value="1"/>
</dbReference>
<dbReference type="OrthoDB" id="204949at2759"/>
<comment type="caution">
    <text evidence="5">The sequence shown here is derived from an EMBL/GenBank/DDBJ whole genome shotgun (WGS) entry which is preliminary data.</text>
</comment>
<dbReference type="GO" id="GO:0005634">
    <property type="term" value="C:nucleus"/>
    <property type="evidence" value="ECO:0007669"/>
    <property type="project" value="UniProtKB-SubCell"/>
</dbReference>
<dbReference type="PROSITE" id="PS51476">
    <property type="entry name" value="PROTEASOME_BETA_2"/>
    <property type="match status" value="1"/>
</dbReference>
<evidence type="ECO:0000256" key="1">
    <source>
        <dbReference type="ARBA" id="ARBA00004123"/>
    </source>
</evidence>
<accession>A0A7J0DS11</accession>
<dbReference type="GO" id="GO:0005737">
    <property type="term" value="C:cytoplasm"/>
    <property type="evidence" value="ECO:0007669"/>
    <property type="project" value="TreeGrafter"/>
</dbReference>
<proteinExistence type="predicted"/>
<dbReference type="AlphaFoldDB" id="A0A7J0DS11"/>
<dbReference type="InterPro" id="IPR029055">
    <property type="entry name" value="Ntn_hydrolases_N"/>
</dbReference>
<evidence type="ECO:0000313" key="6">
    <source>
        <dbReference type="Proteomes" id="UP000585474"/>
    </source>
</evidence>
<reference evidence="6" key="1">
    <citation type="submission" date="2019-07" db="EMBL/GenBank/DDBJ databases">
        <title>De Novo Assembly of kiwifruit Actinidia rufa.</title>
        <authorList>
            <person name="Sugita-Konishi S."/>
            <person name="Sato K."/>
            <person name="Mori E."/>
            <person name="Abe Y."/>
            <person name="Kisaki G."/>
            <person name="Hamano K."/>
            <person name="Suezawa K."/>
            <person name="Otani M."/>
            <person name="Fukuda T."/>
            <person name="Manabe T."/>
            <person name="Gomi K."/>
            <person name="Tabuchi M."/>
            <person name="Akimitsu K."/>
            <person name="Kataoka I."/>
        </authorList>
    </citation>
    <scope>NUCLEOTIDE SEQUENCE [LARGE SCALE GENOMIC DNA]</scope>
    <source>
        <strain evidence="6">cv. Fuchu</strain>
    </source>
</reference>
<dbReference type="EMBL" id="BJWL01000341">
    <property type="protein sequence ID" value="GFS40139.1"/>
    <property type="molecule type" value="Genomic_DNA"/>
</dbReference>
<gene>
    <name evidence="5" type="ORF">Acr_00g0066950</name>
</gene>
<evidence type="ECO:0000256" key="4">
    <source>
        <dbReference type="ARBA" id="ARBA00023242"/>
    </source>
</evidence>
<dbReference type="SUPFAM" id="SSF56235">
    <property type="entry name" value="N-terminal nucleophile aminohydrolases (Ntn hydrolases)"/>
    <property type="match status" value="1"/>
</dbReference>
<dbReference type="Proteomes" id="UP000585474">
    <property type="component" value="Unassembled WGS sequence"/>
</dbReference>
<dbReference type="InterPro" id="IPR033811">
    <property type="entry name" value="Proteasome_beta_3"/>
</dbReference>
<keyword evidence="4" id="KW-0539">Nucleus</keyword>
<dbReference type="GO" id="GO:0019774">
    <property type="term" value="C:proteasome core complex, beta-subunit complex"/>
    <property type="evidence" value="ECO:0007669"/>
    <property type="project" value="InterPro"/>
</dbReference>
<protein>
    <submittedName>
        <fullName evidence="5">Proteasome beta subunit C1</fullName>
    </submittedName>
</protein>
<dbReference type="InterPro" id="IPR023333">
    <property type="entry name" value="Proteasome_suB-type"/>
</dbReference>
<evidence type="ECO:0000256" key="3">
    <source>
        <dbReference type="ARBA" id="ARBA00022942"/>
    </source>
</evidence>
<evidence type="ECO:0000313" key="5">
    <source>
        <dbReference type="EMBL" id="GFS40139.1"/>
    </source>
</evidence>
<keyword evidence="2" id="KW-0963">Cytoplasm</keyword>
<dbReference type="GO" id="GO:0043161">
    <property type="term" value="P:proteasome-mediated ubiquitin-dependent protein catabolic process"/>
    <property type="evidence" value="ECO:0007669"/>
    <property type="project" value="InterPro"/>
</dbReference>
<keyword evidence="3 5" id="KW-0647">Proteasome</keyword>
<dbReference type="Pfam" id="PF00227">
    <property type="entry name" value="Proteasome"/>
    <property type="match status" value="1"/>
</dbReference>
<organism evidence="5 6">
    <name type="scientific">Actinidia rufa</name>
    <dbReference type="NCBI Taxonomy" id="165716"/>
    <lineage>
        <taxon>Eukaryota</taxon>
        <taxon>Viridiplantae</taxon>
        <taxon>Streptophyta</taxon>
        <taxon>Embryophyta</taxon>
        <taxon>Tracheophyta</taxon>
        <taxon>Spermatophyta</taxon>
        <taxon>Magnoliopsida</taxon>
        <taxon>eudicotyledons</taxon>
        <taxon>Gunneridae</taxon>
        <taxon>Pentapetalae</taxon>
        <taxon>asterids</taxon>
        <taxon>Ericales</taxon>
        <taxon>Actinidiaceae</taxon>
        <taxon>Actinidia</taxon>
    </lineage>
</organism>
<evidence type="ECO:0000256" key="2">
    <source>
        <dbReference type="ARBA" id="ARBA00022490"/>
    </source>
</evidence>
<dbReference type="CDD" id="cd03759">
    <property type="entry name" value="proteasome_beta_type_3"/>
    <property type="match status" value="1"/>
</dbReference>
<comment type="subcellular location">
    <subcellularLocation>
        <location evidence="1">Nucleus</location>
    </subcellularLocation>
</comment>
<sequence length="190" mass="21162">MFISLSTMEALWWPWSERIASPSPVTAASAFSFRPSPLISREFTRSTKRSSSALSGLATDAQTLYQRLVFRHKLYQLREERNMKPETFASLVSAILYEKRFGPYFCQPVIAGLGDDNKPFICTMDSIGAKELAKDFVVAGTASESLYGACEAMFKPDMEAEELFETISQALLSSVDRDCLSGWGGHVYVV</sequence>
<dbReference type="PANTHER" id="PTHR32194">
    <property type="entry name" value="METALLOPROTEASE TLDD"/>
    <property type="match status" value="1"/>
</dbReference>